<evidence type="ECO:0000313" key="4">
    <source>
        <dbReference type="EMBL" id="MBM7852813.1"/>
    </source>
</evidence>
<gene>
    <name evidence="3" type="ORF">GCM10008170_30410</name>
    <name evidence="4" type="ORF">JOD31_003055</name>
</gene>
<proteinExistence type="predicted"/>
<feature type="transmembrane region" description="Helical" evidence="2">
    <location>
        <begin position="50"/>
        <end position="71"/>
    </location>
</feature>
<comment type="caution">
    <text evidence="3">The sequence shown here is derived from an EMBL/GenBank/DDBJ whole genome shotgun (WGS) entry which is preliminary data.</text>
</comment>
<evidence type="ECO:0000256" key="2">
    <source>
        <dbReference type="SAM" id="Phobius"/>
    </source>
</evidence>
<evidence type="ECO:0000313" key="5">
    <source>
        <dbReference type="Proteomes" id="UP000758856"/>
    </source>
</evidence>
<dbReference type="Proteomes" id="UP000758856">
    <property type="component" value="Unassembled WGS sequence"/>
</dbReference>
<keyword evidence="2" id="KW-0812">Transmembrane</keyword>
<feature type="compositionally biased region" description="Basic and acidic residues" evidence="1">
    <location>
        <begin position="15"/>
        <end position="28"/>
    </location>
</feature>
<reference evidence="3" key="3">
    <citation type="submission" date="2023-01" db="EMBL/GenBank/DDBJ databases">
        <authorList>
            <person name="Sun Q."/>
            <person name="Evtushenko L."/>
        </authorList>
    </citation>
    <scope>NUCLEOTIDE SEQUENCE</scope>
    <source>
        <strain evidence="3">VKM B-1606</strain>
    </source>
</reference>
<dbReference type="EMBL" id="JAFBCY010000003">
    <property type="protein sequence ID" value="MBM7852813.1"/>
    <property type="molecule type" value="Genomic_DNA"/>
</dbReference>
<evidence type="ECO:0000313" key="6">
    <source>
        <dbReference type="Proteomes" id="UP001143400"/>
    </source>
</evidence>
<keyword evidence="2" id="KW-1133">Transmembrane helix</keyword>
<evidence type="ECO:0000313" key="3">
    <source>
        <dbReference type="EMBL" id="GLK57022.1"/>
    </source>
</evidence>
<protein>
    <submittedName>
        <fullName evidence="4">ABC-type nickel/cobalt efflux system permease component RcnA</fullName>
    </submittedName>
</protein>
<dbReference type="AlphaFoldDB" id="A0A9W6IWP5"/>
<reference evidence="4 5" key="2">
    <citation type="submission" date="2021-01" db="EMBL/GenBank/DDBJ databases">
        <title>Genomic Encyclopedia of Type Strains, Phase IV (KMG-IV): sequencing the most valuable type-strain genomes for metagenomic binning, comparative biology and taxonomic classification.</title>
        <authorList>
            <person name="Goeker M."/>
        </authorList>
    </citation>
    <scope>NUCLEOTIDE SEQUENCE [LARGE SCALE GENOMIC DNA]</scope>
    <source>
        <strain evidence="4 5">DSM 6130</strain>
    </source>
</reference>
<name>A0A9W6IWP5_9HYPH</name>
<keyword evidence="2" id="KW-0472">Membrane</keyword>
<evidence type="ECO:0000256" key="1">
    <source>
        <dbReference type="SAM" id="MobiDB-lite"/>
    </source>
</evidence>
<organism evidence="3 6">
    <name type="scientific">Methylopila capsulata</name>
    <dbReference type="NCBI Taxonomy" id="61654"/>
    <lineage>
        <taxon>Bacteria</taxon>
        <taxon>Pseudomonadati</taxon>
        <taxon>Pseudomonadota</taxon>
        <taxon>Alphaproteobacteria</taxon>
        <taxon>Hyphomicrobiales</taxon>
        <taxon>Methylopilaceae</taxon>
        <taxon>Methylopila</taxon>
    </lineage>
</organism>
<sequence>MTSTHAHDHHAHAHGAHDPGSHGHDHAPRPHGHGPRAQAPAASLLRTSALARLGGVSATLIVLWAGVAWALA</sequence>
<keyword evidence="5" id="KW-1185">Reference proteome</keyword>
<dbReference type="Proteomes" id="UP001143400">
    <property type="component" value="Unassembled WGS sequence"/>
</dbReference>
<feature type="region of interest" description="Disordered" evidence="1">
    <location>
        <begin position="1"/>
        <end position="41"/>
    </location>
</feature>
<dbReference type="RefSeq" id="WP_204951265.1">
    <property type="nucleotide sequence ID" value="NZ_BSFF01000003.1"/>
</dbReference>
<dbReference type="EMBL" id="BSFF01000003">
    <property type="protein sequence ID" value="GLK57022.1"/>
    <property type="molecule type" value="Genomic_DNA"/>
</dbReference>
<reference evidence="3" key="1">
    <citation type="journal article" date="2014" name="Int. J. Syst. Evol. Microbiol.">
        <title>Complete genome sequence of Corynebacterium casei LMG S-19264T (=DSM 44701T), isolated from a smear-ripened cheese.</title>
        <authorList>
            <consortium name="US DOE Joint Genome Institute (JGI-PGF)"/>
            <person name="Walter F."/>
            <person name="Albersmeier A."/>
            <person name="Kalinowski J."/>
            <person name="Ruckert C."/>
        </authorList>
    </citation>
    <scope>NUCLEOTIDE SEQUENCE</scope>
    <source>
        <strain evidence="3">VKM B-1606</strain>
    </source>
</reference>
<accession>A0A9W6IWP5</accession>